<organism evidence="1 2">
    <name type="scientific">Campylobacter jejuni</name>
    <dbReference type="NCBI Taxonomy" id="197"/>
    <lineage>
        <taxon>Bacteria</taxon>
        <taxon>Pseudomonadati</taxon>
        <taxon>Campylobacterota</taxon>
        <taxon>Epsilonproteobacteria</taxon>
        <taxon>Campylobacterales</taxon>
        <taxon>Campylobacteraceae</taxon>
        <taxon>Campylobacter</taxon>
    </lineage>
</organism>
<evidence type="ECO:0000313" key="2">
    <source>
        <dbReference type="Proteomes" id="UP000288507"/>
    </source>
</evidence>
<proteinExistence type="predicted"/>
<evidence type="ECO:0000313" key="1">
    <source>
        <dbReference type="EMBL" id="RTJ77864.1"/>
    </source>
</evidence>
<gene>
    <name evidence="1" type="ORF">C3H57_09850</name>
</gene>
<evidence type="ECO:0008006" key="3">
    <source>
        <dbReference type="Google" id="ProtNLM"/>
    </source>
</evidence>
<comment type="caution">
    <text evidence="1">The sequence shown here is derived from an EMBL/GenBank/DDBJ whole genome shotgun (WGS) entry which is preliminary data.</text>
</comment>
<protein>
    <recommendedName>
        <fullName evidence="3">DUF115 domain-containing protein</fullName>
    </recommendedName>
</protein>
<reference evidence="1 2" key="1">
    <citation type="journal article" date="2019" name="Appl. Environ. Microbiol.">
        <title>Population genetics and characterization of Campylobacter jejuni isolates in western jackdaws and game birds in Finland.</title>
        <authorList>
            <person name="Kovanen S."/>
            <person name="Rossi M."/>
            <person name="Pohja-Mykra M."/>
            <person name="Nieminen T."/>
            <person name="Raunio-Saarnisto M."/>
            <person name="Sauvala M."/>
            <person name="Fredriksson-Ahomaa M."/>
            <person name="Hanninen M.L."/>
            <person name="Kivisto R."/>
        </authorList>
    </citation>
    <scope>NUCLEOTIDE SEQUENCE [LARGE SCALE GENOMIC DNA]</scope>
    <source>
        <strain evidence="1 2">CB313</strain>
    </source>
</reference>
<name>A0A431C162_CAMJU</name>
<dbReference type="EMBL" id="PRBV01000027">
    <property type="protein sequence ID" value="RTJ77864.1"/>
    <property type="molecule type" value="Genomic_DNA"/>
</dbReference>
<accession>A0A431C162</accession>
<dbReference type="AlphaFoldDB" id="A0A431C162"/>
<sequence>MNLFPRTHWTEDTIHHLTSQSNLEFCSTKQLRTLKEACQRIGLPIQIKILEREILLRRAQEKLEEILIMEAKKEQELQQIIEECMRT</sequence>
<dbReference type="RefSeq" id="WP_126210876.1">
    <property type="nucleotide sequence ID" value="NZ_PQZP01000002.1"/>
</dbReference>
<dbReference type="Proteomes" id="UP000288507">
    <property type="component" value="Unassembled WGS sequence"/>
</dbReference>